<feature type="transmembrane region" description="Helical" evidence="9">
    <location>
        <begin position="355"/>
        <end position="373"/>
    </location>
</feature>
<evidence type="ECO:0000256" key="9">
    <source>
        <dbReference type="SAM" id="Phobius"/>
    </source>
</evidence>
<reference evidence="11 12" key="1">
    <citation type="submission" date="2018-11" db="EMBL/GenBank/DDBJ databases">
        <title>Sequencing the genomes of 1000 actinobacteria strains.</title>
        <authorList>
            <person name="Klenk H.-P."/>
        </authorList>
    </citation>
    <scope>NUCLEOTIDE SEQUENCE [LARGE SCALE GENOMIC DNA]</scope>
    <source>
        <strain evidence="11 12">DSM 14012</strain>
    </source>
</reference>
<dbReference type="InterPro" id="IPR043130">
    <property type="entry name" value="CDP-OH_PTrfase_TM_dom"/>
</dbReference>
<dbReference type="InterPro" id="IPR048254">
    <property type="entry name" value="CDP_ALCOHOL_P_TRANSF_CS"/>
</dbReference>
<proteinExistence type="inferred from homology"/>
<dbReference type="InterPro" id="IPR032818">
    <property type="entry name" value="DedA-like"/>
</dbReference>
<dbReference type="GO" id="GO:0016780">
    <property type="term" value="F:phosphotransferase activity, for other substituted phosphate groups"/>
    <property type="evidence" value="ECO:0007669"/>
    <property type="project" value="InterPro"/>
</dbReference>
<dbReference type="Proteomes" id="UP000266915">
    <property type="component" value="Unassembled WGS sequence"/>
</dbReference>
<evidence type="ECO:0000256" key="8">
    <source>
        <dbReference type="RuleBase" id="RU003750"/>
    </source>
</evidence>
<evidence type="ECO:0000313" key="12">
    <source>
        <dbReference type="Proteomes" id="UP000266915"/>
    </source>
</evidence>
<feature type="transmembrane region" description="Helical" evidence="9">
    <location>
        <begin position="18"/>
        <end position="39"/>
    </location>
</feature>
<comment type="caution">
    <text evidence="11">The sequence shown here is derived from an EMBL/GenBank/DDBJ whole genome shotgun (WGS) entry which is preliminary data.</text>
</comment>
<evidence type="ECO:0000256" key="2">
    <source>
        <dbReference type="ARBA" id="ARBA00010792"/>
    </source>
</evidence>
<keyword evidence="4 8" id="KW-0808">Transferase</keyword>
<feature type="transmembrane region" description="Helical" evidence="9">
    <location>
        <begin position="385"/>
        <end position="409"/>
    </location>
</feature>
<evidence type="ECO:0000259" key="10">
    <source>
        <dbReference type="Pfam" id="PF09335"/>
    </source>
</evidence>
<feature type="transmembrane region" description="Helical" evidence="9">
    <location>
        <begin position="175"/>
        <end position="197"/>
    </location>
</feature>
<feature type="domain" description="VTT" evidence="10">
    <location>
        <begin position="39"/>
        <end position="162"/>
    </location>
</feature>
<dbReference type="PANTHER" id="PTHR30353">
    <property type="entry name" value="INNER MEMBRANE PROTEIN DEDA-RELATED"/>
    <property type="match status" value="1"/>
</dbReference>
<keyword evidence="5 9" id="KW-0812">Transmembrane</keyword>
<feature type="transmembrane region" description="Helical" evidence="9">
    <location>
        <begin position="59"/>
        <end position="79"/>
    </location>
</feature>
<keyword evidence="3" id="KW-1003">Cell membrane</keyword>
<name>A0A3N2C654_9MICO</name>
<dbReference type="InterPro" id="IPR032816">
    <property type="entry name" value="VTT_dom"/>
</dbReference>
<keyword evidence="7 9" id="KW-0472">Membrane</keyword>
<dbReference type="AlphaFoldDB" id="A0A3N2C654"/>
<feature type="transmembrane region" description="Helical" evidence="9">
    <location>
        <begin position="247"/>
        <end position="274"/>
    </location>
</feature>
<organism evidence="11 12">
    <name type="scientific">Plantibacter flavus</name>
    <dbReference type="NCBI Taxonomy" id="150123"/>
    <lineage>
        <taxon>Bacteria</taxon>
        <taxon>Bacillati</taxon>
        <taxon>Actinomycetota</taxon>
        <taxon>Actinomycetes</taxon>
        <taxon>Micrococcales</taxon>
        <taxon>Microbacteriaceae</taxon>
        <taxon>Plantibacter</taxon>
    </lineage>
</organism>
<dbReference type="Pfam" id="PF09335">
    <property type="entry name" value="VTT_dom"/>
    <property type="match status" value="1"/>
</dbReference>
<evidence type="ECO:0000256" key="6">
    <source>
        <dbReference type="ARBA" id="ARBA00022989"/>
    </source>
</evidence>
<keyword evidence="6 9" id="KW-1133">Transmembrane helix</keyword>
<evidence type="ECO:0000256" key="7">
    <source>
        <dbReference type="ARBA" id="ARBA00023136"/>
    </source>
</evidence>
<dbReference type="RefSeq" id="WP_085513958.1">
    <property type="nucleotide sequence ID" value="NZ_FXAP01000006.1"/>
</dbReference>
<evidence type="ECO:0000256" key="4">
    <source>
        <dbReference type="ARBA" id="ARBA00022679"/>
    </source>
</evidence>
<dbReference type="PANTHER" id="PTHR30353:SF15">
    <property type="entry name" value="INNER MEMBRANE PROTEIN YABI"/>
    <property type="match status" value="1"/>
</dbReference>
<dbReference type="Gene3D" id="1.20.120.1760">
    <property type="match status" value="1"/>
</dbReference>
<dbReference type="Pfam" id="PF01066">
    <property type="entry name" value="CDP-OH_P_transf"/>
    <property type="match status" value="1"/>
</dbReference>
<evidence type="ECO:0000256" key="3">
    <source>
        <dbReference type="ARBA" id="ARBA00022475"/>
    </source>
</evidence>
<protein>
    <submittedName>
        <fullName evidence="11">Membrane protein DedA with SNARE-associated domain</fullName>
    </submittedName>
</protein>
<evidence type="ECO:0000256" key="5">
    <source>
        <dbReference type="ARBA" id="ARBA00022692"/>
    </source>
</evidence>
<dbReference type="GO" id="GO:0005886">
    <property type="term" value="C:plasma membrane"/>
    <property type="evidence" value="ECO:0007669"/>
    <property type="project" value="UniProtKB-SubCell"/>
</dbReference>
<dbReference type="PROSITE" id="PS00379">
    <property type="entry name" value="CDP_ALCOHOL_P_TRANSF"/>
    <property type="match status" value="1"/>
</dbReference>
<evidence type="ECO:0000256" key="1">
    <source>
        <dbReference type="ARBA" id="ARBA00004651"/>
    </source>
</evidence>
<dbReference type="GO" id="GO:0008654">
    <property type="term" value="P:phospholipid biosynthetic process"/>
    <property type="evidence" value="ECO:0007669"/>
    <property type="project" value="InterPro"/>
</dbReference>
<comment type="similarity">
    <text evidence="2">Belongs to the DedA family.</text>
</comment>
<dbReference type="InterPro" id="IPR000462">
    <property type="entry name" value="CDP-OH_P_trans"/>
</dbReference>
<sequence length="425" mass="45228">MDIIGWVNDIASVLPDPVVWVFGLLFAFVESGLGLGFFVPGETIVLLLSATLDSPTAALVMLLVVAVGGSLGDHVGYLLGRRFGPRMRSTKVIRRLGVGNWDRAVEALERRGALAVFLTRLVPVIRTLTPAAAGAARVPYRAFLPASLGGALTWSLVYVGVGFLVRSSLDVVQRYLGAGGWILLVIVAVVVVIVAIVRSRRGKAIPGDEAMIPVTLHEKTPLARLRTQLFSDDDWRNLPNAITAGRILLLPVFAGLVIAGLYWAALFVGAVVFLSDVADGQIARRMGTVSALGTWLDGVADRLTVVVVAASFAIAQIIPWQVFVLMIVPDLLLAFIAVVAFRGTPEVPVSVAGKVRTVLLFVGFFLLLGGLAVGGGDSTSGLYRLFGGVGFVAILLGLVGHYVAAIQYARRMVVTWQRQGARTAR</sequence>
<comment type="similarity">
    <text evidence="8">Belongs to the CDP-alcohol phosphatidyltransferase class-I family.</text>
</comment>
<dbReference type="EMBL" id="RKHL01000001">
    <property type="protein sequence ID" value="ROR82972.1"/>
    <property type="molecule type" value="Genomic_DNA"/>
</dbReference>
<feature type="transmembrane region" description="Helical" evidence="9">
    <location>
        <begin position="142"/>
        <end position="163"/>
    </location>
</feature>
<evidence type="ECO:0000313" key="11">
    <source>
        <dbReference type="EMBL" id="ROR82972.1"/>
    </source>
</evidence>
<feature type="transmembrane region" description="Helical" evidence="9">
    <location>
        <begin position="322"/>
        <end position="343"/>
    </location>
</feature>
<accession>A0A3N2C654</accession>
<gene>
    <name evidence="11" type="ORF">EDD42_3074</name>
</gene>
<comment type="subcellular location">
    <subcellularLocation>
        <location evidence="1">Cell membrane</location>
        <topology evidence="1">Multi-pass membrane protein</topology>
    </subcellularLocation>
</comment>
<keyword evidence="12" id="KW-1185">Reference proteome</keyword>